<feature type="transmembrane region" description="Helical" evidence="8">
    <location>
        <begin position="126"/>
        <end position="147"/>
    </location>
</feature>
<organism evidence="10">
    <name type="scientific">Dissoconium aciculare CBS 342.82</name>
    <dbReference type="NCBI Taxonomy" id="1314786"/>
    <lineage>
        <taxon>Eukaryota</taxon>
        <taxon>Fungi</taxon>
        <taxon>Dikarya</taxon>
        <taxon>Ascomycota</taxon>
        <taxon>Pezizomycotina</taxon>
        <taxon>Dothideomycetes</taxon>
        <taxon>Dothideomycetidae</taxon>
        <taxon>Mycosphaerellales</taxon>
        <taxon>Dissoconiaceae</taxon>
        <taxon>Dissoconium</taxon>
    </lineage>
</organism>
<dbReference type="SUPFAM" id="SSF81343">
    <property type="entry name" value="Fumarate reductase respiratory complex transmembrane subunits"/>
    <property type="match status" value="1"/>
</dbReference>
<dbReference type="InterPro" id="IPR034804">
    <property type="entry name" value="SQR/QFR_C/D"/>
</dbReference>
<dbReference type="NCBIfam" id="TIGR02970">
    <property type="entry name" value="succ_dehyd_cytB"/>
    <property type="match status" value="1"/>
</dbReference>
<dbReference type="GO" id="GO:0016020">
    <property type="term" value="C:membrane"/>
    <property type="evidence" value="ECO:0007669"/>
    <property type="project" value="UniProtKB-SubCell"/>
</dbReference>
<dbReference type="PANTHER" id="PTHR10978:SF5">
    <property type="entry name" value="SUCCINATE DEHYDROGENASE CYTOCHROME B560 SUBUNIT, MITOCHONDRIAL"/>
    <property type="match status" value="1"/>
</dbReference>
<evidence type="ECO:0000256" key="7">
    <source>
        <dbReference type="ARBA" id="ARBA00023136"/>
    </source>
</evidence>
<dbReference type="CDD" id="cd03499">
    <property type="entry name" value="SQR_TypeC_SdhC"/>
    <property type="match status" value="1"/>
</dbReference>
<reference evidence="10" key="3">
    <citation type="submission" date="2025-08" db="UniProtKB">
        <authorList>
            <consortium name="RefSeq"/>
        </authorList>
    </citation>
    <scope>IDENTIFICATION</scope>
    <source>
        <strain evidence="10">CBS 342.82</strain>
    </source>
</reference>
<evidence type="ECO:0000313" key="9">
    <source>
        <dbReference type="Proteomes" id="UP000504637"/>
    </source>
</evidence>
<dbReference type="GO" id="GO:0006121">
    <property type="term" value="P:mitochondrial electron transport, succinate to ubiquinone"/>
    <property type="evidence" value="ECO:0007669"/>
    <property type="project" value="TreeGrafter"/>
</dbReference>
<dbReference type="Gene3D" id="1.20.1300.10">
    <property type="entry name" value="Fumarate reductase/succinate dehydrogenase, transmembrane subunit"/>
    <property type="match status" value="1"/>
</dbReference>
<evidence type="ECO:0000256" key="4">
    <source>
        <dbReference type="ARBA" id="ARBA00022723"/>
    </source>
</evidence>
<dbReference type="PANTHER" id="PTHR10978">
    <property type="entry name" value="SUCCINATE DEHYDROGENASE CYTOCHROME B560 SUBUNIT"/>
    <property type="match status" value="1"/>
</dbReference>
<keyword evidence="9" id="KW-1185">Reference proteome</keyword>
<gene>
    <name evidence="10" type="ORF">K489DRAFT_388694</name>
</gene>
<dbReference type="PROSITE" id="PS01001">
    <property type="entry name" value="SDH_CYT_2"/>
    <property type="match status" value="1"/>
</dbReference>
<evidence type="ECO:0000256" key="6">
    <source>
        <dbReference type="ARBA" id="ARBA00023004"/>
    </source>
</evidence>
<reference evidence="10" key="1">
    <citation type="submission" date="2020-01" db="EMBL/GenBank/DDBJ databases">
        <authorList>
            <consortium name="DOE Joint Genome Institute"/>
            <person name="Haridas S."/>
            <person name="Albert R."/>
            <person name="Binder M."/>
            <person name="Bloem J."/>
            <person name="Labutti K."/>
            <person name="Salamov A."/>
            <person name="Andreopoulos B."/>
            <person name="Baker S.E."/>
            <person name="Barry K."/>
            <person name="Bills G."/>
            <person name="Bluhm B.H."/>
            <person name="Cannon C."/>
            <person name="Castanera R."/>
            <person name="Culley D.E."/>
            <person name="Daum C."/>
            <person name="Ezra D."/>
            <person name="Gonzalez J.B."/>
            <person name="Henrissat B."/>
            <person name="Kuo A."/>
            <person name="Liang C."/>
            <person name="Lipzen A."/>
            <person name="Lutzoni F."/>
            <person name="Magnuson J."/>
            <person name="Mondo S."/>
            <person name="Nolan M."/>
            <person name="Ohm R."/>
            <person name="Pangilinan J."/>
            <person name="Park H.-J."/>
            <person name="Ramirez L."/>
            <person name="Alfaro M."/>
            <person name="Sun H."/>
            <person name="Tritt A."/>
            <person name="Yoshinaga Y."/>
            <person name="Zwiers L.-H."/>
            <person name="Turgeon B.G."/>
            <person name="Goodwin S.B."/>
            <person name="Spatafora J.W."/>
            <person name="Crous P.W."/>
            <person name="Grigoriev I.V."/>
        </authorList>
    </citation>
    <scope>NUCLEOTIDE SEQUENCE</scope>
    <source>
        <strain evidence="10">CBS 342.82</strain>
    </source>
</reference>
<dbReference type="InterPro" id="IPR018495">
    <property type="entry name" value="Succ_DH_cyt_bsu_CS"/>
</dbReference>
<evidence type="ECO:0000256" key="3">
    <source>
        <dbReference type="ARBA" id="ARBA00022692"/>
    </source>
</evidence>
<feature type="transmembrane region" description="Helical" evidence="8">
    <location>
        <begin position="168"/>
        <end position="186"/>
    </location>
</feature>
<dbReference type="GO" id="GO:0009055">
    <property type="term" value="F:electron transfer activity"/>
    <property type="evidence" value="ECO:0007669"/>
    <property type="project" value="InterPro"/>
</dbReference>
<comment type="subcellular location">
    <subcellularLocation>
        <location evidence="1">Membrane</location>
        <topology evidence="1">Multi-pass membrane protein</topology>
    </subcellularLocation>
</comment>
<dbReference type="RefSeq" id="XP_033459828.1">
    <property type="nucleotide sequence ID" value="XM_033606436.1"/>
</dbReference>
<sequence>MLAQQIAQQSLRRLATQTNASLFAAPAMLGASRNAFDVQRRLATAAATPSQQANHDILVKQRLNRPVAPHLTIYRPQVTWYLSALNRITGCVLSGGFYAYGALYLIAPTLGWHVESSVLAASFAAWPAFLAITTKALVAFPFTFHCLNGLRHLTWDTASMITNKQVTTTGWAVVYASIASAVGLAFL</sequence>
<keyword evidence="5 8" id="KW-1133">Transmembrane helix</keyword>
<keyword evidence="4" id="KW-0479">Metal-binding</keyword>
<dbReference type="Proteomes" id="UP000504637">
    <property type="component" value="Unplaced"/>
</dbReference>
<name>A0A6J3M7G5_9PEZI</name>
<keyword evidence="2" id="KW-0349">Heme</keyword>
<feature type="transmembrane region" description="Helical" evidence="8">
    <location>
        <begin position="84"/>
        <end position="106"/>
    </location>
</feature>
<keyword evidence="6" id="KW-0408">Iron</keyword>
<reference evidence="10" key="2">
    <citation type="submission" date="2020-04" db="EMBL/GenBank/DDBJ databases">
        <authorList>
            <consortium name="NCBI Genome Project"/>
        </authorList>
    </citation>
    <scope>NUCLEOTIDE SEQUENCE</scope>
    <source>
        <strain evidence="10">CBS 342.82</strain>
    </source>
</reference>
<dbReference type="GO" id="GO:0005739">
    <property type="term" value="C:mitochondrion"/>
    <property type="evidence" value="ECO:0007669"/>
    <property type="project" value="GOC"/>
</dbReference>
<dbReference type="OrthoDB" id="588261at2759"/>
<dbReference type="GO" id="GO:0006099">
    <property type="term" value="P:tricarboxylic acid cycle"/>
    <property type="evidence" value="ECO:0007669"/>
    <property type="project" value="InterPro"/>
</dbReference>
<evidence type="ECO:0000256" key="2">
    <source>
        <dbReference type="ARBA" id="ARBA00022617"/>
    </source>
</evidence>
<proteinExistence type="predicted"/>
<evidence type="ECO:0000313" key="10">
    <source>
        <dbReference type="RefSeq" id="XP_033459828.1"/>
    </source>
</evidence>
<dbReference type="InterPro" id="IPR014314">
    <property type="entry name" value="Succ_DH_cytb556"/>
</dbReference>
<dbReference type="GO" id="GO:0046872">
    <property type="term" value="F:metal ion binding"/>
    <property type="evidence" value="ECO:0007669"/>
    <property type="project" value="UniProtKB-KW"/>
</dbReference>
<keyword evidence="3 8" id="KW-0812">Transmembrane</keyword>
<evidence type="ECO:0000256" key="1">
    <source>
        <dbReference type="ARBA" id="ARBA00004141"/>
    </source>
</evidence>
<dbReference type="Pfam" id="PF01127">
    <property type="entry name" value="Sdh_cyt"/>
    <property type="match status" value="1"/>
</dbReference>
<accession>A0A6J3M7G5</accession>
<dbReference type="AlphaFoldDB" id="A0A6J3M7G5"/>
<keyword evidence="7 8" id="KW-0472">Membrane</keyword>
<dbReference type="GeneID" id="54364236"/>
<dbReference type="InterPro" id="IPR000701">
    <property type="entry name" value="SuccDH_FuR_B_TM-su"/>
</dbReference>
<evidence type="ECO:0000256" key="8">
    <source>
        <dbReference type="SAM" id="Phobius"/>
    </source>
</evidence>
<protein>
    <submittedName>
        <fullName evidence="10">Mitochondrial succinate dehydrogenase subunit C</fullName>
    </submittedName>
</protein>
<evidence type="ECO:0000256" key="5">
    <source>
        <dbReference type="ARBA" id="ARBA00022989"/>
    </source>
</evidence>